<accession>A0ABS4TH98</accession>
<dbReference type="EMBL" id="JAGINW010000001">
    <property type="protein sequence ID" value="MBP2323805.1"/>
    <property type="molecule type" value="Genomic_DNA"/>
</dbReference>
<organism evidence="2 3">
    <name type="scientific">Kibdelosporangium banguiense</name>
    <dbReference type="NCBI Taxonomy" id="1365924"/>
    <lineage>
        <taxon>Bacteria</taxon>
        <taxon>Bacillati</taxon>
        <taxon>Actinomycetota</taxon>
        <taxon>Actinomycetes</taxon>
        <taxon>Pseudonocardiales</taxon>
        <taxon>Pseudonocardiaceae</taxon>
        <taxon>Kibdelosporangium</taxon>
    </lineage>
</organism>
<evidence type="ECO:0000313" key="3">
    <source>
        <dbReference type="Proteomes" id="UP001519332"/>
    </source>
</evidence>
<name>A0ABS4TH98_9PSEU</name>
<sequence length="391" mass="44269">MAISTGGPAVASGGDRPLEHGGLLWKPRPGATATAEEFIAARNLVIELHDSVFWNPWVKEDRAREYDDAVAVMGQWTRAEPGFRQITEAELDAQILRMEEDSVARAEEKERQRQARVSEFDEARYEARLELLECDAQVRHMHDERAGLASGERFPLMPESRRAEQIVDLDRSIASVRATQDRLRLQVGDPDTVVDRCGNLPSDRREISLLRFRIWREGEVRKLRAHVDDTDAKLAVKGLERIERGRLRTELDRARYRLNELLALPRQSPDDMCSECVTPMIWHGYTSRGWLVEVGPCPAWPDWARRVKNAREILLASATSRPAGPASPAPQPIAVIPSGLPITDVMKRLAEIQAEHPNAEVRRGSRNKWEIWPARSTSDTTTTAPRHRPTT</sequence>
<evidence type="ECO:0000313" key="2">
    <source>
        <dbReference type="EMBL" id="MBP2323805.1"/>
    </source>
</evidence>
<feature type="region of interest" description="Disordered" evidence="1">
    <location>
        <begin position="356"/>
        <end position="391"/>
    </location>
</feature>
<feature type="region of interest" description="Disordered" evidence="1">
    <location>
        <begin position="1"/>
        <end position="25"/>
    </location>
</feature>
<proteinExistence type="predicted"/>
<keyword evidence="3" id="KW-1185">Reference proteome</keyword>
<dbReference type="RefSeq" id="WP_209640724.1">
    <property type="nucleotide sequence ID" value="NZ_JAGINW010000001.1"/>
</dbReference>
<evidence type="ECO:0000256" key="1">
    <source>
        <dbReference type="SAM" id="MobiDB-lite"/>
    </source>
</evidence>
<dbReference type="Proteomes" id="UP001519332">
    <property type="component" value="Unassembled WGS sequence"/>
</dbReference>
<feature type="compositionally biased region" description="Basic and acidic residues" evidence="1">
    <location>
        <begin position="356"/>
        <end position="369"/>
    </location>
</feature>
<comment type="caution">
    <text evidence="2">The sequence shown here is derived from an EMBL/GenBank/DDBJ whole genome shotgun (WGS) entry which is preliminary data.</text>
</comment>
<gene>
    <name evidence="2" type="ORF">JOF56_004190</name>
</gene>
<reference evidence="2 3" key="1">
    <citation type="submission" date="2021-03" db="EMBL/GenBank/DDBJ databases">
        <title>Sequencing the genomes of 1000 actinobacteria strains.</title>
        <authorList>
            <person name="Klenk H.-P."/>
        </authorList>
    </citation>
    <scope>NUCLEOTIDE SEQUENCE [LARGE SCALE GENOMIC DNA]</scope>
    <source>
        <strain evidence="2 3">DSM 46670</strain>
    </source>
</reference>
<protein>
    <submittedName>
        <fullName evidence="2">Uncharacterized protein</fullName>
    </submittedName>
</protein>